<dbReference type="EMBL" id="JBFMVT010000002">
    <property type="protein sequence ID" value="MEW7313067.1"/>
    <property type="molecule type" value="Genomic_DNA"/>
</dbReference>
<comment type="similarity">
    <text evidence="7">Belongs to the aspartate/glutamate racemases family.</text>
</comment>
<dbReference type="Pfam" id="PF01177">
    <property type="entry name" value="Asp_Glu_race"/>
    <property type="match status" value="1"/>
</dbReference>
<keyword evidence="3 7" id="KW-0133">Cell shape</keyword>
<dbReference type="EC" id="5.1.1.3" evidence="2 7"/>
<evidence type="ECO:0000256" key="5">
    <source>
        <dbReference type="ARBA" id="ARBA00023235"/>
    </source>
</evidence>
<accession>A0ABV3NU64</accession>
<name>A0ABV3NU64_9ENTR</name>
<gene>
    <name evidence="7 8" type="primary">murI</name>
    <name evidence="8" type="ORF">AB1E22_10140</name>
</gene>
<feature type="binding site" evidence="7">
    <location>
        <begin position="93"/>
        <end position="94"/>
    </location>
    <ligand>
        <name>substrate</name>
    </ligand>
</feature>
<sequence>MAIKLQDGNTTSLAAIPSNTRPTVLVFDSGVGGLSVYDEVRQLLPDLHYIYAFDNVAFPYGEKSEAFIVERVVEIVTAVQERYPLALAIIACNTASTVSLPALREKFAFPVVGVVPAIKPAARLTTNGVVGLLATRGTVRRPYTHELVARFASECKIEMLGSAELVVLAEAKLQGKPVDLEELRKILRPWLRMKEPPDTVVLGCTHFPLLEEELLQVLPEGTRLIDSGAAIARRTVWLLEHESPDALSADENIAFCMGFTPEIAQLAPVLQRYGFPKLEKLAVCSKFE</sequence>
<feature type="active site" description="Proton donor/acceptor" evidence="7">
    <location>
        <position position="92"/>
    </location>
</feature>
<dbReference type="RefSeq" id="WP_367595220.1">
    <property type="nucleotide sequence ID" value="NZ_JBFMVT010000002.1"/>
</dbReference>
<dbReference type="InterPro" id="IPR015942">
    <property type="entry name" value="Asp/Glu/hydantoin_racemase"/>
</dbReference>
<dbReference type="InterPro" id="IPR004391">
    <property type="entry name" value="Glu_race"/>
</dbReference>
<evidence type="ECO:0000256" key="2">
    <source>
        <dbReference type="ARBA" id="ARBA00013090"/>
    </source>
</evidence>
<dbReference type="HAMAP" id="MF_00258">
    <property type="entry name" value="Glu_racemase"/>
    <property type="match status" value="1"/>
</dbReference>
<keyword evidence="5 7" id="KW-0413">Isomerase</keyword>
<protein>
    <recommendedName>
        <fullName evidence="2 7">Glutamate racemase</fullName>
        <ecNumber evidence="2 7">5.1.1.3</ecNumber>
    </recommendedName>
</protein>
<feature type="binding site" evidence="7">
    <location>
        <begin position="28"/>
        <end position="29"/>
    </location>
    <ligand>
        <name>substrate</name>
    </ligand>
</feature>
<keyword evidence="6 7" id="KW-0961">Cell wall biogenesis/degradation</keyword>
<dbReference type="InterPro" id="IPR001920">
    <property type="entry name" value="Asp/Glu_race"/>
</dbReference>
<dbReference type="PANTHER" id="PTHR21198:SF2">
    <property type="entry name" value="GLUTAMATE RACEMASE"/>
    <property type="match status" value="1"/>
</dbReference>
<evidence type="ECO:0000256" key="4">
    <source>
        <dbReference type="ARBA" id="ARBA00022984"/>
    </source>
</evidence>
<evidence type="ECO:0000256" key="6">
    <source>
        <dbReference type="ARBA" id="ARBA00023316"/>
    </source>
</evidence>
<comment type="catalytic activity">
    <reaction evidence="1 7">
        <text>L-glutamate = D-glutamate</text>
        <dbReference type="Rhea" id="RHEA:12813"/>
        <dbReference type="ChEBI" id="CHEBI:29985"/>
        <dbReference type="ChEBI" id="CHEBI:29986"/>
        <dbReference type="EC" id="5.1.1.3"/>
    </reaction>
</comment>
<organism evidence="8 9">
    <name type="scientific">Buttiauxella gaviniae</name>
    <dbReference type="NCBI Taxonomy" id="82990"/>
    <lineage>
        <taxon>Bacteria</taxon>
        <taxon>Pseudomonadati</taxon>
        <taxon>Pseudomonadota</taxon>
        <taxon>Gammaproteobacteria</taxon>
        <taxon>Enterobacterales</taxon>
        <taxon>Enterobacteriaceae</taxon>
        <taxon>Buttiauxella</taxon>
    </lineage>
</organism>
<evidence type="ECO:0000313" key="9">
    <source>
        <dbReference type="Proteomes" id="UP001555342"/>
    </source>
</evidence>
<comment type="function">
    <text evidence="7">Provides the (R)-glutamate required for cell wall biosynthesis.</text>
</comment>
<feature type="binding site" evidence="7">
    <location>
        <begin position="205"/>
        <end position="206"/>
    </location>
    <ligand>
        <name>substrate</name>
    </ligand>
</feature>
<dbReference type="NCBIfam" id="TIGR00067">
    <property type="entry name" value="glut_race"/>
    <property type="match status" value="1"/>
</dbReference>
<proteinExistence type="inferred from homology"/>
<evidence type="ECO:0000256" key="7">
    <source>
        <dbReference type="HAMAP-Rule" id="MF_00258"/>
    </source>
</evidence>
<dbReference type="SUPFAM" id="SSF53681">
    <property type="entry name" value="Aspartate/glutamate racemase"/>
    <property type="match status" value="2"/>
</dbReference>
<dbReference type="PROSITE" id="PS00924">
    <property type="entry name" value="ASP_GLU_RACEMASE_2"/>
    <property type="match status" value="1"/>
</dbReference>
<dbReference type="NCBIfam" id="NF002034">
    <property type="entry name" value="PRK00865.1-1"/>
    <property type="match status" value="1"/>
</dbReference>
<dbReference type="PROSITE" id="PS00923">
    <property type="entry name" value="ASP_GLU_RACEMASE_1"/>
    <property type="match status" value="1"/>
</dbReference>
<comment type="pathway">
    <text evidence="7">Cell wall biogenesis; peptidoglycan biosynthesis.</text>
</comment>
<dbReference type="Proteomes" id="UP001555342">
    <property type="component" value="Unassembled WGS sequence"/>
</dbReference>
<keyword evidence="4 7" id="KW-0573">Peptidoglycan synthesis</keyword>
<dbReference type="InterPro" id="IPR018187">
    <property type="entry name" value="Asp/Glu_racemase_AS_1"/>
</dbReference>
<dbReference type="Gene3D" id="3.40.50.1860">
    <property type="match status" value="2"/>
</dbReference>
<dbReference type="GO" id="GO:0008881">
    <property type="term" value="F:glutamate racemase activity"/>
    <property type="evidence" value="ECO:0007669"/>
    <property type="project" value="UniProtKB-EC"/>
</dbReference>
<evidence type="ECO:0000313" key="8">
    <source>
        <dbReference type="EMBL" id="MEW7313067.1"/>
    </source>
</evidence>
<keyword evidence="9" id="KW-1185">Reference proteome</keyword>
<evidence type="ECO:0000256" key="1">
    <source>
        <dbReference type="ARBA" id="ARBA00001602"/>
    </source>
</evidence>
<feature type="binding site" evidence="7">
    <location>
        <begin position="60"/>
        <end position="61"/>
    </location>
    <ligand>
        <name>substrate</name>
    </ligand>
</feature>
<comment type="caution">
    <text evidence="8">The sequence shown here is derived from an EMBL/GenBank/DDBJ whole genome shotgun (WGS) entry which is preliminary data.</text>
</comment>
<reference evidence="8 9" key="1">
    <citation type="submission" date="2024-07" db="EMBL/GenBank/DDBJ databases">
        <authorList>
            <person name="Wang L."/>
        </authorList>
    </citation>
    <scope>NUCLEOTIDE SEQUENCE [LARGE SCALE GENOMIC DNA]</scope>
    <source>
        <strain evidence="8 9">WL359</strain>
    </source>
</reference>
<evidence type="ECO:0000256" key="3">
    <source>
        <dbReference type="ARBA" id="ARBA00022960"/>
    </source>
</evidence>
<dbReference type="PANTHER" id="PTHR21198">
    <property type="entry name" value="GLUTAMATE RACEMASE"/>
    <property type="match status" value="1"/>
</dbReference>
<feature type="active site" description="Proton donor/acceptor" evidence="7">
    <location>
        <position position="204"/>
    </location>
</feature>
<dbReference type="InterPro" id="IPR033134">
    <property type="entry name" value="Asp/Glu_racemase_AS_2"/>
</dbReference>